<organism evidence="3">
    <name type="scientific">Thermogladius calderae</name>
    <dbReference type="NCBI Taxonomy" id="1200300"/>
    <lineage>
        <taxon>Archaea</taxon>
        <taxon>Thermoproteota</taxon>
        <taxon>Thermoprotei</taxon>
        <taxon>Desulfurococcales</taxon>
        <taxon>Desulfurococcaceae</taxon>
        <taxon>Thermogladius</taxon>
    </lineage>
</organism>
<dbReference type="AlphaFoldDB" id="A0A7J3XYG3"/>
<feature type="transmembrane region" description="Helical" evidence="1">
    <location>
        <begin position="38"/>
        <end position="57"/>
    </location>
</feature>
<dbReference type="InterPro" id="IPR020846">
    <property type="entry name" value="MFS_dom"/>
</dbReference>
<evidence type="ECO:0000256" key="1">
    <source>
        <dbReference type="SAM" id="Phobius"/>
    </source>
</evidence>
<dbReference type="InterPro" id="IPR011701">
    <property type="entry name" value="MFS"/>
</dbReference>
<dbReference type="Pfam" id="PF07690">
    <property type="entry name" value="MFS_1"/>
    <property type="match status" value="1"/>
</dbReference>
<feature type="transmembrane region" description="Helical" evidence="1">
    <location>
        <begin position="149"/>
        <end position="168"/>
    </location>
</feature>
<dbReference type="EMBL" id="DRYK01000035">
    <property type="protein sequence ID" value="HHP67706.1"/>
    <property type="molecule type" value="Genomic_DNA"/>
</dbReference>
<feature type="domain" description="Major facilitator superfamily (MFS) profile" evidence="2">
    <location>
        <begin position="1"/>
        <end position="379"/>
    </location>
</feature>
<proteinExistence type="predicted"/>
<keyword evidence="1" id="KW-1133">Transmembrane helix</keyword>
<keyword evidence="1" id="KW-0812">Transmembrane</keyword>
<sequence length="379" mass="41157">MAVSWFLFALSSAMVMPFFSLYARNLGASDIEISIMRSLGFIALAIFLPVGGILTDLWGRVRPIVMGTFMVAVVQFFYAVVPDWRYLTAVVVVDNASHFYQPALTAILMDSMPRDKTMKGFMILNAFSSLPWLFMPVVGGVLYDIYGTLGIRIGFLISGVISIVVAFLRIKALRETYSSHSKDLSGIVLELAGYRPVLNKAVKFYVYTAIFNQLTVGVINTFGAIYAVNRLGMNAFDWGVATTLGSASSILASLILSAKMSLHDKKTMLASSSLIALAQLFYAIPYFNRAAIPLVYLATIISSIGGAIVGSSISSILTHVLPTELRGRATGIQRTLETLGSALASYVAGLMYAYIGPFISFIVSFTMGVVSTIYLAYII</sequence>
<dbReference type="CDD" id="cd17325">
    <property type="entry name" value="MFS_MdtG_SLC18_like"/>
    <property type="match status" value="1"/>
</dbReference>
<name>A0A7J3XYG3_9CREN</name>
<feature type="transmembrane region" description="Helical" evidence="1">
    <location>
        <begin position="121"/>
        <end position="143"/>
    </location>
</feature>
<dbReference type="SUPFAM" id="SSF103473">
    <property type="entry name" value="MFS general substrate transporter"/>
    <property type="match status" value="1"/>
</dbReference>
<dbReference type="Gene3D" id="1.20.1250.20">
    <property type="entry name" value="MFS general substrate transporter like domains"/>
    <property type="match status" value="1"/>
</dbReference>
<gene>
    <name evidence="3" type="ORF">ENM60_02780</name>
</gene>
<dbReference type="InterPro" id="IPR036259">
    <property type="entry name" value="MFS_trans_sf"/>
</dbReference>
<dbReference type="PANTHER" id="PTHR23526">
    <property type="entry name" value="INTEGRAL MEMBRANE TRANSPORT PROTEIN-RELATED"/>
    <property type="match status" value="1"/>
</dbReference>
<dbReference type="GO" id="GO:0022857">
    <property type="term" value="F:transmembrane transporter activity"/>
    <property type="evidence" value="ECO:0007669"/>
    <property type="project" value="InterPro"/>
</dbReference>
<dbReference type="InterPro" id="IPR052528">
    <property type="entry name" value="Sugar_transport-like"/>
</dbReference>
<feature type="transmembrane region" description="Helical" evidence="1">
    <location>
        <begin position="64"/>
        <end position="81"/>
    </location>
</feature>
<evidence type="ECO:0000313" key="3">
    <source>
        <dbReference type="EMBL" id="HHP67706.1"/>
    </source>
</evidence>
<evidence type="ECO:0000259" key="2">
    <source>
        <dbReference type="PROSITE" id="PS50850"/>
    </source>
</evidence>
<keyword evidence="1" id="KW-0472">Membrane</keyword>
<protein>
    <submittedName>
        <fullName evidence="3">MFS transporter</fullName>
    </submittedName>
</protein>
<dbReference type="PROSITE" id="PS50850">
    <property type="entry name" value="MFS"/>
    <property type="match status" value="1"/>
</dbReference>
<feature type="transmembrane region" description="Helical" evidence="1">
    <location>
        <begin position="204"/>
        <end position="226"/>
    </location>
</feature>
<reference evidence="3" key="1">
    <citation type="journal article" date="2020" name="mSystems">
        <title>Genome- and Community-Level Interaction Insights into Carbon Utilization and Element Cycling Functions of Hydrothermarchaeota in Hydrothermal Sediment.</title>
        <authorList>
            <person name="Zhou Z."/>
            <person name="Liu Y."/>
            <person name="Xu W."/>
            <person name="Pan J."/>
            <person name="Luo Z.H."/>
            <person name="Li M."/>
        </authorList>
    </citation>
    <scope>NUCLEOTIDE SEQUENCE [LARGE SCALE GENOMIC DNA]</scope>
    <source>
        <strain evidence="3">SpSt-110</strain>
    </source>
</reference>
<dbReference type="PANTHER" id="PTHR23526:SF2">
    <property type="entry name" value="MAJOR FACILITATOR SUPERFAMILY (MFS) PROFILE DOMAIN-CONTAINING PROTEIN"/>
    <property type="match status" value="1"/>
</dbReference>
<feature type="transmembrane region" description="Helical" evidence="1">
    <location>
        <begin position="361"/>
        <end position="378"/>
    </location>
</feature>
<accession>A0A7J3XYG3</accession>
<feature type="transmembrane region" description="Helical" evidence="1">
    <location>
        <begin position="294"/>
        <end position="317"/>
    </location>
</feature>
<feature type="transmembrane region" description="Helical" evidence="1">
    <location>
        <begin position="238"/>
        <end position="256"/>
    </location>
</feature>
<comment type="caution">
    <text evidence="3">The sequence shown here is derived from an EMBL/GenBank/DDBJ whole genome shotgun (WGS) entry which is preliminary data.</text>
</comment>